<name>F8AEA1_PYRYC</name>
<dbReference type="InterPro" id="IPR029052">
    <property type="entry name" value="Metallo-depent_PP-like"/>
</dbReference>
<organism evidence="1 2">
    <name type="scientific">Pyrococcus yayanosii (strain CH1 / JCM 16557)</name>
    <dbReference type="NCBI Taxonomy" id="529709"/>
    <lineage>
        <taxon>Archaea</taxon>
        <taxon>Methanobacteriati</taxon>
        <taxon>Methanobacteriota</taxon>
        <taxon>Thermococci</taxon>
        <taxon>Thermococcales</taxon>
        <taxon>Thermococcaceae</taxon>
        <taxon>Pyrococcus</taxon>
    </lineage>
</organism>
<dbReference type="KEGG" id="pya:PYCH_09270"/>
<dbReference type="EMBL" id="CP002779">
    <property type="protein sequence ID" value="AEH24612.1"/>
    <property type="molecule type" value="Genomic_DNA"/>
</dbReference>
<evidence type="ECO:0000313" key="2">
    <source>
        <dbReference type="Proteomes" id="UP000008386"/>
    </source>
</evidence>
<dbReference type="STRING" id="529709.PYCH_09270"/>
<dbReference type="SUPFAM" id="SSF56300">
    <property type="entry name" value="Metallo-dependent phosphatases"/>
    <property type="match status" value="1"/>
</dbReference>
<dbReference type="eggNOG" id="arCOG01143">
    <property type="taxonomic scope" value="Archaea"/>
</dbReference>
<dbReference type="Proteomes" id="UP000008386">
    <property type="component" value="Chromosome"/>
</dbReference>
<keyword evidence="2" id="KW-1185">Reference proteome</keyword>
<sequence length="251" mass="28591">MVYVAVLANIAGNFPALAAALGRMEELKEEGYDIEKYYILGNIVGLFPYPKETVEAIKNLAKGEKVKVIRGKYDQLIAMSDPHAEGPEYIDRLNIPPYLKEALKFTWEKLGHEGREFLRDLPVYLVDRIGNNEIFGVYGSPISPFEGEVLPDQPTSYYEAIMRPVKDYEMLIVASPRYPLDAMTRYGRVVCPGSIGFPPAKEHKATFALIDVETLRVKFFEVNYDKKLIEDRIRNEKLPEDIVKILYHGKA</sequence>
<accession>F8AEA1</accession>
<reference evidence="1 2" key="1">
    <citation type="journal article" date="2011" name="J. Bacteriol.">
        <title>Complete genome sequence of the obligate piezophilic hyperthermophilic archaeon Pyrococcus yayanosii CH1.</title>
        <authorList>
            <person name="Jun X."/>
            <person name="Lupeng L."/>
            <person name="Minjuan X."/>
            <person name="Oger P."/>
            <person name="Fengping W."/>
            <person name="Jebbar M."/>
            <person name="Xiang X."/>
        </authorList>
    </citation>
    <scope>NUCLEOTIDE SEQUENCE [LARGE SCALE GENOMIC DNA]</scope>
    <source>
        <strain evidence="2">CH1 / JCM 16557</strain>
    </source>
</reference>
<dbReference type="OrthoDB" id="84592at2157"/>
<dbReference type="RefSeq" id="WP_013905669.1">
    <property type="nucleotide sequence ID" value="NC_015680.1"/>
</dbReference>
<proteinExistence type="predicted"/>
<dbReference type="HOGENOM" id="CLU_1105255_0_0_2"/>
<dbReference type="GeneID" id="10837502"/>
<evidence type="ECO:0008006" key="3">
    <source>
        <dbReference type="Google" id="ProtNLM"/>
    </source>
</evidence>
<gene>
    <name evidence="1" type="ordered locus">PYCH_09270</name>
</gene>
<dbReference type="AlphaFoldDB" id="F8AEA1"/>
<dbReference type="InterPro" id="IPR011152">
    <property type="entry name" value="Pesterase_MJ0912"/>
</dbReference>
<dbReference type="Gene3D" id="3.60.21.10">
    <property type="match status" value="1"/>
</dbReference>
<protein>
    <recommendedName>
        <fullName evidence="3">Metallophosphoesterase</fullName>
    </recommendedName>
</protein>
<evidence type="ECO:0000313" key="1">
    <source>
        <dbReference type="EMBL" id="AEH24612.1"/>
    </source>
</evidence>
<dbReference type="PIRSF" id="PIRSF000883">
    <property type="entry name" value="Pesterase_MJ0912"/>
    <property type="match status" value="1"/>
</dbReference>